<keyword evidence="2" id="KW-0479">Metal-binding</keyword>
<gene>
    <name evidence="5" type="ORF">SAMN04489717_2905</name>
</gene>
<dbReference type="CDD" id="cd07938">
    <property type="entry name" value="DRE_TIM_HMGL"/>
    <property type="match status" value="1"/>
</dbReference>
<evidence type="ECO:0000259" key="4">
    <source>
        <dbReference type="PROSITE" id="PS50991"/>
    </source>
</evidence>
<dbReference type="GO" id="GO:0004419">
    <property type="term" value="F:hydroxymethylglutaryl-CoA lyase activity"/>
    <property type="evidence" value="ECO:0007669"/>
    <property type="project" value="TreeGrafter"/>
</dbReference>
<sequence length="336" mass="34798">MAADGDAIRGSGLAPCATLVGEVATMQVPSRVWLREVGPRDGLQNEPPVPTAGKIELLDALSKTGLSRIEAVSFVHPKAIPQMGDAAEVWAAAAKSPHVTYSALVPNPVGARRAVEAGFTELEVVVSASDTHNRANLNRTTAESLAELGPLIEYAHGRGARCQVIVATSWGCPYEGDIPVEQTVGVARAALAAGADSLAYGDTTGMATPTRVEDLVGRTREAFPDTSLALHFHNTRGTGLANLLTALRLGVTDFDASVGGLGGCPYAPGASGNIATEEVVHMLADMGVETGVDLELLLDVAATAERLVGHQVPSQVLRAGPRSRTVPTPANLRPGD</sequence>
<dbReference type="EMBL" id="LT629732">
    <property type="protein sequence ID" value="SDS50445.1"/>
    <property type="molecule type" value="Genomic_DNA"/>
</dbReference>
<evidence type="ECO:0000256" key="1">
    <source>
        <dbReference type="ARBA" id="ARBA00009405"/>
    </source>
</evidence>
<accession>A0A1H1SR92</accession>
<dbReference type="AlphaFoldDB" id="A0A1H1SR92"/>
<dbReference type="SUPFAM" id="SSF51569">
    <property type="entry name" value="Aldolase"/>
    <property type="match status" value="1"/>
</dbReference>
<feature type="domain" description="Pyruvate carboxyltransferase" evidence="4">
    <location>
        <begin position="32"/>
        <end position="298"/>
    </location>
</feature>
<dbReference type="Gene3D" id="3.20.20.70">
    <property type="entry name" value="Aldolase class I"/>
    <property type="match status" value="1"/>
</dbReference>
<dbReference type="Proteomes" id="UP000198983">
    <property type="component" value="Chromosome I"/>
</dbReference>
<dbReference type="RefSeq" id="WP_241827967.1">
    <property type="nucleotide sequence ID" value="NZ_LT629732.1"/>
</dbReference>
<protein>
    <submittedName>
        <fullName evidence="5">Hydroxymethylglutaryl-CoA lyase</fullName>
    </submittedName>
</protein>
<dbReference type="Pfam" id="PF00682">
    <property type="entry name" value="HMGL-like"/>
    <property type="match status" value="1"/>
</dbReference>
<dbReference type="GO" id="GO:0046872">
    <property type="term" value="F:metal ion binding"/>
    <property type="evidence" value="ECO:0007669"/>
    <property type="project" value="UniProtKB-KW"/>
</dbReference>
<reference evidence="5 6" key="1">
    <citation type="submission" date="2016-10" db="EMBL/GenBank/DDBJ databases">
        <authorList>
            <person name="de Groot N.N."/>
        </authorList>
    </citation>
    <scope>NUCLEOTIDE SEQUENCE [LARGE SCALE GENOMIC DNA]</scope>
    <source>
        <strain evidence="5 6">DSM 22024</strain>
    </source>
</reference>
<keyword evidence="3 5" id="KW-0456">Lyase</keyword>
<evidence type="ECO:0000313" key="6">
    <source>
        <dbReference type="Proteomes" id="UP000198983"/>
    </source>
</evidence>
<dbReference type="GO" id="GO:0046951">
    <property type="term" value="P:ketone body biosynthetic process"/>
    <property type="evidence" value="ECO:0007669"/>
    <property type="project" value="TreeGrafter"/>
</dbReference>
<dbReference type="STRING" id="117157.SAMN04489717_2905"/>
<dbReference type="FunFam" id="3.20.20.70:FF:000071">
    <property type="entry name" value="Hydroxymethylglutaryl-CoA lyase"/>
    <property type="match status" value="1"/>
</dbReference>
<dbReference type="PANTHER" id="PTHR42738:SF7">
    <property type="entry name" value="HYDROXYMETHYLGLUTARYL-COA LYASE"/>
    <property type="match status" value="1"/>
</dbReference>
<evidence type="ECO:0000256" key="3">
    <source>
        <dbReference type="ARBA" id="ARBA00023239"/>
    </source>
</evidence>
<dbReference type="InterPro" id="IPR043594">
    <property type="entry name" value="HMGL"/>
</dbReference>
<dbReference type="InterPro" id="IPR013785">
    <property type="entry name" value="Aldolase_TIM"/>
</dbReference>
<name>A0A1H1SR92_9ACTN</name>
<dbReference type="InterPro" id="IPR000891">
    <property type="entry name" value="PYR_CT"/>
</dbReference>
<dbReference type="GO" id="GO:0006552">
    <property type="term" value="P:L-leucine catabolic process"/>
    <property type="evidence" value="ECO:0007669"/>
    <property type="project" value="TreeGrafter"/>
</dbReference>
<dbReference type="PROSITE" id="PS50991">
    <property type="entry name" value="PYR_CT"/>
    <property type="match status" value="1"/>
</dbReference>
<comment type="similarity">
    <text evidence="1">Belongs to the HMG-CoA lyase family.</text>
</comment>
<keyword evidence="6" id="KW-1185">Reference proteome</keyword>
<organism evidence="5 6">
    <name type="scientific">Actinopolymorpha singaporensis</name>
    <dbReference type="NCBI Taxonomy" id="117157"/>
    <lineage>
        <taxon>Bacteria</taxon>
        <taxon>Bacillati</taxon>
        <taxon>Actinomycetota</taxon>
        <taxon>Actinomycetes</taxon>
        <taxon>Propionibacteriales</taxon>
        <taxon>Actinopolymorphaceae</taxon>
        <taxon>Actinopolymorpha</taxon>
    </lineage>
</organism>
<dbReference type="PANTHER" id="PTHR42738">
    <property type="entry name" value="HYDROXYMETHYLGLUTARYL-COA LYASE"/>
    <property type="match status" value="1"/>
</dbReference>
<dbReference type="NCBIfam" id="NF004283">
    <property type="entry name" value="PRK05692.1"/>
    <property type="match status" value="1"/>
</dbReference>
<proteinExistence type="inferred from homology"/>
<evidence type="ECO:0000256" key="2">
    <source>
        <dbReference type="ARBA" id="ARBA00022723"/>
    </source>
</evidence>
<evidence type="ECO:0000313" key="5">
    <source>
        <dbReference type="EMBL" id="SDS50445.1"/>
    </source>
</evidence>